<reference evidence="3 4" key="1">
    <citation type="submission" date="2018-06" db="EMBL/GenBank/DDBJ databases">
        <authorList>
            <consortium name="Pathogen Informatics"/>
            <person name="Doyle S."/>
        </authorList>
    </citation>
    <scope>NUCLEOTIDE SEQUENCE [LARGE SCALE GENOMIC DNA]</scope>
    <source>
        <strain evidence="3 4">NCTC12862</strain>
    </source>
</reference>
<evidence type="ECO:0000313" key="4">
    <source>
        <dbReference type="Proteomes" id="UP000254950"/>
    </source>
</evidence>
<dbReference type="Proteomes" id="UP000254950">
    <property type="component" value="Unassembled WGS sequence"/>
</dbReference>
<keyword evidence="2" id="KW-1133">Transmembrane helix</keyword>
<feature type="compositionally biased region" description="Polar residues" evidence="1">
    <location>
        <begin position="74"/>
        <end position="95"/>
    </location>
</feature>
<keyword evidence="2" id="KW-0472">Membrane</keyword>
<gene>
    <name evidence="3" type="ORF">NCTC12862_00790</name>
</gene>
<evidence type="ECO:0000256" key="2">
    <source>
        <dbReference type="SAM" id="Phobius"/>
    </source>
</evidence>
<feature type="region of interest" description="Disordered" evidence="1">
    <location>
        <begin position="74"/>
        <end position="133"/>
    </location>
</feature>
<sequence length="133" mass="15216">MIDRKYPTYEEYRAAKKIEREQRNLIGKGIFAIILALLILWFIFGFFGSFFEKSSKHISHYNATESSQTITLPKSDLNTTFPVPNSNKDTTSSLYEQIPSGEKAQKSISQEAQPTQAHEQEKSNMILIPEVNQ</sequence>
<dbReference type="EMBL" id="UFTF01000001">
    <property type="protein sequence ID" value="SUV45063.1"/>
    <property type="molecule type" value="Genomic_DNA"/>
</dbReference>
<evidence type="ECO:0000256" key="1">
    <source>
        <dbReference type="SAM" id="MobiDB-lite"/>
    </source>
</evidence>
<dbReference type="OrthoDB" id="7923623at2"/>
<name>A0A380ZDL2_BARDO</name>
<dbReference type="AlphaFoldDB" id="A0A380ZDL2"/>
<protein>
    <submittedName>
        <fullName evidence="3">Uncharacterized protein</fullName>
    </submittedName>
</protein>
<keyword evidence="2" id="KW-0812">Transmembrane</keyword>
<evidence type="ECO:0000313" key="3">
    <source>
        <dbReference type="EMBL" id="SUV45063.1"/>
    </source>
</evidence>
<dbReference type="RefSeq" id="WP_004855640.1">
    <property type="nucleotide sequence ID" value="NZ_CACVBH010000005.1"/>
</dbReference>
<accession>A0A380ZDL2</accession>
<organism evidence="3 4">
    <name type="scientific">Bartonella doshiae</name>
    <dbReference type="NCBI Taxonomy" id="33044"/>
    <lineage>
        <taxon>Bacteria</taxon>
        <taxon>Pseudomonadati</taxon>
        <taxon>Pseudomonadota</taxon>
        <taxon>Alphaproteobacteria</taxon>
        <taxon>Hyphomicrobiales</taxon>
        <taxon>Bartonellaceae</taxon>
        <taxon>Bartonella</taxon>
    </lineage>
</organism>
<proteinExistence type="predicted"/>
<feature type="transmembrane region" description="Helical" evidence="2">
    <location>
        <begin position="30"/>
        <end position="51"/>
    </location>
</feature>
<feature type="compositionally biased region" description="Polar residues" evidence="1">
    <location>
        <begin position="106"/>
        <end position="117"/>
    </location>
</feature>